<reference evidence="1" key="1">
    <citation type="submission" date="2021-01" db="EMBL/GenBank/DDBJ databases">
        <authorList>
            <consortium name="Genoscope - CEA"/>
            <person name="William W."/>
        </authorList>
    </citation>
    <scope>NUCLEOTIDE SEQUENCE</scope>
</reference>
<dbReference type="Proteomes" id="UP001295469">
    <property type="component" value="Chromosome A06"/>
</dbReference>
<sequence length="40" mass="4481">MTICCVTLSMGSQIISLLLNQNMLRYRSKFKVIDSTLSTA</sequence>
<dbReference type="EMBL" id="HG994360">
    <property type="protein sequence ID" value="CAF2090160.1"/>
    <property type="molecule type" value="Genomic_DNA"/>
</dbReference>
<accession>A0A816SMG2</accession>
<name>A0A816SMG2_BRANA</name>
<evidence type="ECO:0000313" key="1">
    <source>
        <dbReference type="EMBL" id="CAF2090160.1"/>
    </source>
</evidence>
<gene>
    <name evidence="1" type="ORF">DARMORV10_A06P41460.1</name>
</gene>
<proteinExistence type="predicted"/>
<dbReference type="AlphaFoldDB" id="A0A816SMG2"/>
<organism evidence="1">
    <name type="scientific">Brassica napus</name>
    <name type="common">Rape</name>
    <dbReference type="NCBI Taxonomy" id="3708"/>
    <lineage>
        <taxon>Eukaryota</taxon>
        <taxon>Viridiplantae</taxon>
        <taxon>Streptophyta</taxon>
        <taxon>Embryophyta</taxon>
        <taxon>Tracheophyta</taxon>
        <taxon>Spermatophyta</taxon>
        <taxon>Magnoliopsida</taxon>
        <taxon>eudicotyledons</taxon>
        <taxon>Gunneridae</taxon>
        <taxon>Pentapetalae</taxon>
        <taxon>rosids</taxon>
        <taxon>malvids</taxon>
        <taxon>Brassicales</taxon>
        <taxon>Brassicaceae</taxon>
        <taxon>Brassiceae</taxon>
        <taxon>Brassica</taxon>
    </lineage>
</organism>
<protein>
    <submittedName>
        <fullName evidence="1">(rape) hypothetical protein</fullName>
    </submittedName>
</protein>